<dbReference type="Gene3D" id="1.10.287.130">
    <property type="match status" value="1"/>
</dbReference>
<feature type="domain" description="Histidine kinase" evidence="5">
    <location>
        <begin position="1120"/>
        <end position="1339"/>
    </location>
</feature>
<dbReference type="Pfam" id="PF13185">
    <property type="entry name" value="GAF_2"/>
    <property type="match status" value="1"/>
</dbReference>
<dbReference type="Pfam" id="PF07494">
    <property type="entry name" value="Reg_prop"/>
    <property type="match status" value="5"/>
</dbReference>
<dbReference type="InterPro" id="IPR005467">
    <property type="entry name" value="His_kinase_dom"/>
</dbReference>
<dbReference type="SUPFAM" id="SSF55781">
    <property type="entry name" value="GAF domain-like"/>
    <property type="match status" value="1"/>
</dbReference>
<dbReference type="SUPFAM" id="SSF63829">
    <property type="entry name" value="Calcium-dependent phosphotriesterase"/>
    <property type="match status" value="3"/>
</dbReference>
<dbReference type="InterPro" id="IPR003661">
    <property type="entry name" value="HisK_dim/P_dom"/>
</dbReference>
<dbReference type="EC" id="2.7.13.3" evidence="2"/>
<dbReference type="EMBL" id="JAEUGD010000066">
    <property type="protein sequence ID" value="MBL6448822.1"/>
    <property type="molecule type" value="Genomic_DNA"/>
</dbReference>
<dbReference type="InterPro" id="IPR011123">
    <property type="entry name" value="Y_Y_Y"/>
</dbReference>
<proteinExistence type="predicted"/>
<dbReference type="InterPro" id="IPR003018">
    <property type="entry name" value="GAF"/>
</dbReference>
<gene>
    <name evidence="6" type="ORF">JMN32_21095</name>
</gene>
<keyword evidence="3" id="KW-0597">Phosphoprotein</keyword>
<evidence type="ECO:0000256" key="2">
    <source>
        <dbReference type="ARBA" id="ARBA00012438"/>
    </source>
</evidence>
<dbReference type="FunFam" id="2.60.40.10:FF:000791">
    <property type="entry name" value="Two-component system sensor histidine kinase/response regulator"/>
    <property type="match status" value="1"/>
</dbReference>
<dbReference type="GO" id="GO:0000155">
    <property type="term" value="F:phosphorelay sensor kinase activity"/>
    <property type="evidence" value="ECO:0007669"/>
    <property type="project" value="InterPro"/>
</dbReference>
<dbReference type="InterPro" id="IPR011110">
    <property type="entry name" value="Reg_prop"/>
</dbReference>
<dbReference type="CDD" id="cd00082">
    <property type="entry name" value="HisKA"/>
    <property type="match status" value="1"/>
</dbReference>
<evidence type="ECO:0000259" key="5">
    <source>
        <dbReference type="PROSITE" id="PS50109"/>
    </source>
</evidence>
<dbReference type="PROSITE" id="PS50109">
    <property type="entry name" value="HIS_KIN"/>
    <property type="match status" value="1"/>
</dbReference>
<evidence type="ECO:0000313" key="6">
    <source>
        <dbReference type="EMBL" id="MBL6448822.1"/>
    </source>
</evidence>
<evidence type="ECO:0000313" key="7">
    <source>
        <dbReference type="Proteomes" id="UP000614216"/>
    </source>
</evidence>
<dbReference type="PANTHER" id="PTHR43547:SF2">
    <property type="entry name" value="HYBRID SIGNAL TRANSDUCTION HISTIDINE KINASE C"/>
    <property type="match status" value="1"/>
</dbReference>
<dbReference type="SUPFAM" id="SSF55874">
    <property type="entry name" value="ATPase domain of HSP90 chaperone/DNA topoisomerase II/histidine kinase"/>
    <property type="match status" value="1"/>
</dbReference>
<dbReference type="InterPro" id="IPR003594">
    <property type="entry name" value="HATPase_dom"/>
</dbReference>
<keyword evidence="4" id="KW-0175">Coiled coil</keyword>
<dbReference type="PANTHER" id="PTHR43547">
    <property type="entry name" value="TWO-COMPONENT HISTIDINE KINASE"/>
    <property type="match status" value="1"/>
</dbReference>
<reference evidence="6" key="1">
    <citation type="submission" date="2021-01" db="EMBL/GenBank/DDBJ databases">
        <title>Fulvivirga kasyanovii gen. nov., sp nov., a novel member of the phylum Bacteroidetes isolated from seawater in a mussel farm.</title>
        <authorList>
            <person name="Zhao L.-H."/>
            <person name="Wang Z.-J."/>
        </authorList>
    </citation>
    <scope>NUCLEOTIDE SEQUENCE</scope>
    <source>
        <strain evidence="6">29W222</strain>
    </source>
</reference>
<feature type="coiled-coil region" evidence="4">
    <location>
        <begin position="833"/>
        <end position="913"/>
    </location>
</feature>
<dbReference type="InterPro" id="IPR029016">
    <property type="entry name" value="GAF-like_dom_sf"/>
</dbReference>
<dbReference type="InterPro" id="IPR036890">
    <property type="entry name" value="HATPase_C_sf"/>
</dbReference>
<organism evidence="6 7">
    <name type="scientific">Fulvivirga marina</name>
    <dbReference type="NCBI Taxonomy" id="2494733"/>
    <lineage>
        <taxon>Bacteria</taxon>
        <taxon>Pseudomonadati</taxon>
        <taxon>Bacteroidota</taxon>
        <taxon>Cytophagia</taxon>
        <taxon>Cytophagales</taxon>
        <taxon>Fulvivirgaceae</taxon>
        <taxon>Fulvivirga</taxon>
    </lineage>
</organism>
<dbReference type="InterPro" id="IPR013783">
    <property type="entry name" value="Ig-like_fold"/>
</dbReference>
<protein>
    <recommendedName>
        <fullName evidence="2">histidine kinase</fullName>
        <ecNumber evidence="2">2.7.13.3</ecNumber>
    </recommendedName>
</protein>
<dbReference type="InterPro" id="IPR036097">
    <property type="entry name" value="HisK_dim/P_sf"/>
</dbReference>
<dbReference type="Gene3D" id="2.60.40.10">
    <property type="entry name" value="Immunoglobulins"/>
    <property type="match status" value="1"/>
</dbReference>
<dbReference type="SUPFAM" id="SSF47384">
    <property type="entry name" value="Homodimeric domain of signal transducing histidine kinase"/>
    <property type="match status" value="1"/>
</dbReference>
<dbReference type="InterPro" id="IPR015943">
    <property type="entry name" value="WD40/YVTN_repeat-like_dom_sf"/>
</dbReference>
<dbReference type="Gene3D" id="2.130.10.10">
    <property type="entry name" value="YVTN repeat-like/Quinoprotein amine dehydrogenase"/>
    <property type="match status" value="4"/>
</dbReference>
<dbReference type="Gene3D" id="3.30.565.10">
    <property type="entry name" value="Histidine kinase-like ATPase, C-terminal domain"/>
    <property type="match status" value="1"/>
</dbReference>
<dbReference type="Pfam" id="PF07495">
    <property type="entry name" value="Y_Y_Y"/>
    <property type="match status" value="1"/>
</dbReference>
<sequence length="1339" mass="152467">MRKLYKWLILFFVLLWSGLGRTQDLRFTRLSLQEGLSQSSVRQIIQDRQGFIWVTTEEGLNRYDGYQFLNFNYDKNDTTSIGDQYTNALWEDPSGCIWVGTNSSGINKMDVEQEVFVRYKHVPGDSTTLSDNNVYVFHGLSSGIIWVGTVKGLDKFNILTGKVEKQYKHDPKDKSSLVDDMVHGILKDSKGDLWVGTENGLSRKRMGEESFSNYFCKGKGSISTALSYRVAGIYEDRSGNIWAGTDHGLYLYNEAKDDFISVDHAAAESNDPDAKVVQAILEDHAGTLWVGTRAGLYRSKQIDTENNVFQFNVYKSDPQNENSISDNVIYTLFEDDSNMLWVGTSIGGVCKLDLAGSQFQHYKETPESIAGLNDPSAWSFYKWDNGELWVGTGGGGITRFDKNMENVSHWLPDPKNKEASVSGNRIWDMAEDKNGNLWIAVFAGGLNMYDPVSNTFTHYVHDPQDSTSIANNLAIDVLIDDDSGAIFVATWGMGLDILNSETGVFEHIREIPGFVTSITKTSDDQFWVGTMDKGLFSYNRATGKVYHFMPSEEHNSLSNSTVWGVYSRHPDTLWVATAWGVDEVLLTGKEPVFRNYNEEHGLAKNTVYSVIGDDLGYLWMITTYGLSRFNPSDQSFLNFYLEDGIQSNEFNHGAVYKSKDGMLYFGGINGFNIIDPAEIKSNNKVPPVYVTDLKLFNKSVPIGKQKGADGFYLNKNISRVHEITLAYDQAFFSFDYAALNYKQPEQNEYAYYLEGLEDDWNYVKNRRTAYYTSVPHGEYVFHVKGSNNDGVWNEKGASIRIVIIPPWWLTPWAKVLWAGIAMGLLWTIYKVRVNNLSSQKETLEHEVASRTREIMKQKEEMESQAENLIKMNLEIQERNSEVLSQSEFIQEVNDELKDKNEALEKAYQNVALLSTIGQHITAQLSMGEMIREVYHNVQSLMRVDEFGVGRYDESLGEIIFEAIFSGYQSKSHRPISVTEKHRLSVQCVLNKQEIFMRDVQKEYLEYAKSGNTGYHEELLSALIVLPLVSGEQVTGLIWVQSKEKNVYSTHELDLLKNLASYVSIALDNAGAYRKINNQRKDLEKAQKLIRKQNESLSNTNEILEEMVEQRTRELNHLTYRSAHDLKGPITRLLGLCYACRLDIKESLEREGSRFRPKLEEYLGKMENTASDMQKMLSRLLRIHDIKMRMPTIQEASVMATIESSWKSVSDRINTSEIDFQIFGGEMDNVETDPKLLLLLLENLYENAVLYADPKEKEQYIRTKIFRQQSELILEISDNGVGVNEMLTDDIFKMFVKGTTESKGVGLGLYESKIIIDKLKGSLQLDLTNHDVTTFRVWLP</sequence>
<accession>A0A937G1A3</accession>
<dbReference type="SMART" id="SM00065">
    <property type="entry name" value="GAF"/>
    <property type="match status" value="1"/>
</dbReference>
<feature type="coiled-coil region" evidence="4">
    <location>
        <begin position="1068"/>
        <end position="1113"/>
    </location>
</feature>
<keyword evidence="7" id="KW-1185">Reference proteome</keyword>
<evidence type="ECO:0000256" key="4">
    <source>
        <dbReference type="SAM" id="Coils"/>
    </source>
</evidence>
<dbReference type="Gene3D" id="3.30.450.40">
    <property type="match status" value="1"/>
</dbReference>
<comment type="catalytic activity">
    <reaction evidence="1">
        <text>ATP + protein L-histidine = ADP + protein N-phospho-L-histidine.</text>
        <dbReference type="EC" id="2.7.13.3"/>
    </reaction>
</comment>
<dbReference type="Proteomes" id="UP000614216">
    <property type="component" value="Unassembled WGS sequence"/>
</dbReference>
<dbReference type="SMART" id="SM00387">
    <property type="entry name" value="HATPase_c"/>
    <property type="match status" value="1"/>
</dbReference>
<evidence type="ECO:0000256" key="3">
    <source>
        <dbReference type="ARBA" id="ARBA00022553"/>
    </source>
</evidence>
<evidence type="ECO:0000256" key="1">
    <source>
        <dbReference type="ARBA" id="ARBA00000085"/>
    </source>
</evidence>
<comment type="caution">
    <text evidence="6">The sequence shown here is derived from an EMBL/GenBank/DDBJ whole genome shotgun (WGS) entry which is preliminary data.</text>
</comment>
<name>A0A937G1A3_9BACT</name>
<dbReference type="Pfam" id="PF02518">
    <property type="entry name" value="HATPase_c"/>
    <property type="match status" value="1"/>
</dbReference>